<dbReference type="SUPFAM" id="SSF48208">
    <property type="entry name" value="Six-hairpin glycosidases"/>
    <property type="match status" value="1"/>
</dbReference>
<proteinExistence type="inferred from homology"/>
<dbReference type="OrthoDB" id="428577at2"/>
<organism evidence="3 4">
    <name type="scientific">Zunongwangia mangrovi</name>
    <dbReference type="NCBI Taxonomy" id="1334022"/>
    <lineage>
        <taxon>Bacteria</taxon>
        <taxon>Pseudomonadati</taxon>
        <taxon>Bacteroidota</taxon>
        <taxon>Flavobacteriia</taxon>
        <taxon>Flavobacteriales</taxon>
        <taxon>Flavobacteriaceae</taxon>
        <taxon>Zunongwangia</taxon>
    </lineage>
</organism>
<dbReference type="InterPro" id="IPR052369">
    <property type="entry name" value="UG_Glycosaminoglycan_Hydrolase"/>
</dbReference>
<reference evidence="4" key="1">
    <citation type="submission" date="2016-10" db="EMBL/GenBank/DDBJ databases">
        <authorList>
            <person name="Varghese N."/>
            <person name="Submissions S."/>
        </authorList>
    </citation>
    <scope>NUCLEOTIDE SEQUENCE [LARGE SCALE GENOMIC DNA]</scope>
    <source>
        <strain evidence="4">DSM 24499</strain>
    </source>
</reference>
<dbReference type="STRING" id="1334022.SAMN04487907_10633"/>
<dbReference type="Gene3D" id="1.50.10.10">
    <property type="match status" value="1"/>
</dbReference>
<dbReference type="AlphaFoldDB" id="A0A1I1KI81"/>
<name>A0A1I1KI81_9FLAO</name>
<comment type="similarity">
    <text evidence="2">Belongs to the glycosyl hydrolase 88 family.</text>
</comment>
<dbReference type="Proteomes" id="UP000199438">
    <property type="component" value="Unassembled WGS sequence"/>
</dbReference>
<dbReference type="RefSeq" id="WP_092543369.1">
    <property type="nucleotide sequence ID" value="NZ_FOKV01000006.1"/>
</dbReference>
<evidence type="ECO:0000313" key="4">
    <source>
        <dbReference type="Proteomes" id="UP000199438"/>
    </source>
</evidence>
<dbReference type="GO" id="GO:0052757">
    <property type="term" value="F:chondroitin hydrolase activity"/>
    <property type="evidence" value="ECO:0007669"/>
    <property type="project" value="TreeGrafter"/>
</dbReference>
<keyword evidence="4" id="KW-1185">Reference proteome</keyword>
<dbReference type="PANTHER" id="PTHR36845">
    <property type="entry name" value="HYDROLASE, PUTATIVE (AFU_ORTHOLOGUE AFUA_7G05090)-RELATED"/>
    <property type="match status" value="1"/>
</dbReference>
<dbReference type="InterPro" id="IPR008928">
    <property type="entry name" value="6-hairpin_glycosidase_sf"/>
</dbReference>
<dbReference type="PANTHER" id="PTHR36845:SF1">
    <property type="entry name" value="HYDROLASE, PUTATIVE (AFU_ORTHOLOGUE AFUA_7G05090)-RELATED"/>
    <property type="match status" value="1"/>
</dbReference>
<protein>
    <submittedName>
        <fullName evidence="3">Glycosyl Hydrolase Family 88</fullName>
    </submittedName>
</protein>
<keyword evidence="1 3" id="KW-0378">Hydrolase</keyword>
<evidence type="ECO:0000256" key="2">
    <source>
        <dbReference type="ARBA" id="ARBA00038358"/>
    </source>
</evidence>
<dbReference type="EMBL" id="FOKV01000006">
    <property type="protein sequence ID" value="SFC60704.1"/>
    <property type="molecule type" value="Genomic_DNA"/>
</dbReference>
<dbReference type="GO" id="GO:0000272">
    <property type="term" value="P:polysaccharide catabolic process"/>
    <property type="evidence" value="ECO:0007669"/>
    <property type="project" value="TreeGrafter"/>
</dbReference>
<dbReference type="PROSITE" id="PS51257">
    <property type="entry name" value="PROKAR_LIPOPROTEIN"/>
    <property type="match status" value="1"/>
</dbReference>
<gene>
    <name evidence="3" type="ORF">SAMN04487907_10633</name>
</gene>
<sequence length="413" mass="47463">MKLNTLKIFSFVVFLSILSCKENKETEENTTNQTSEEKITKSISEEKIDSVNRLAANQYLSMAKNLEESRYPKTFYPENNKFETSNSGWWTSGFYPGTLLYLYEETGEDSLKIEAERILKDLKREESNTSTHDLGFMMFCSFGNANRIDPKPEYQEILMNSAKSLATRYNDTVKAIRSWDSASWNKAGEDDLVVIIDNMMNLELLFWATEHSGDSTYYNIAVNHANTTMKNHFREDYSSYHEVIYDEATGDVKKQITNQGFADDSNWARGQAWGLYGYVVMYRATKDDKYLEMAKNIAEVVLNDPNMPEDKIPFWDFDTDKIPNDLKDSSAAAVMASALLELYKYTDDAEYFTVAEEMLESLSSPEYLADQDELGGFLLKHGVGNMPNKTEVDVPLTYGDYYFVEALKRYQEI</sequence>
<accession>A0A1I1KI81</accession>
<evidence type="ECO:0000313" key="3">
    <source>
        <dbReference type="EMBL" id="SFC60704.1"/>
    </source>
</evidence>
<dbReference type="InterPro" id="IPR012341">
    <property type="entry name" value="6hp_glycosidase-like_sf"/>
</dbReference>
<evidence type="ECO:0000256" key="1">
    <source>
        <dbReference type="ARBA" id="ARBA00022801"/>
    </source>
</evidence>